<dbReference type="SUPFAM" id="SSF53067">
    <property type="entry name" value="Actin-like ATPase domain"/>
    <property type="match status" value="1"/>
</dbReference>
<evidence type="ECO:0000313" key="2">
    <source>
        <dbReference type="EMBL" id="MBO1318050.1"/>
    </source>
</evidence>
<evidence type="ECO:0000256" key="1">
    <source>
        <dbReference type="ARBA" id="ARBA00006479"/>
    </source>
</evidence>
<comment type="similarity">
    <text evidence="1">Belongs to the ROK (NagC/XylR) family.</text>
</comment>
<evidence type="ECO:0000313" key="3">
    <source>
        <dbReference type="Proteomes" id="UP000664417"/>
    </source>
</evidence>
<dbReference type="AlphaFoldDB" id="A0A8J7QE92"/>
<proteinExistence type="inferred from homology"/>
<dbReference type="PANTHER" id="PTHR18964:SF149">
    <property type="entry name" value="BIFUNCTIONAL UDP-N-ACETYLGLUCOSAMINE 2-EPIMERASE_N-ACETYLMANNOSAMINE KINASE"/>
    <property type="match status" value="1"/>
</dbReference>
<name>A0A8J7QE92_9BACT</name>
<dbReference type="RefSeq" id="WP_207857618.1">
    <property type="nucleotide sequence ID" value="NZ_JAFREP010000004.1"/>
</dbReference>
<accession>A0A8J7QE92</accession>
<dbReference type="PROSITE" id="PS01125">
    <property type="entry name" value="ROK"/>
    <property type="match status" value="1"/>
</dbReference>
<dbReference type="PANTHER" id="PTHR18964">
    <property type="entry name" value="ROK (REPRESSOR, ORF, KINASE) FAMILY"/>
    <property type="match status" value="1"/>
</dbReference>
<dbReference type="Gene3D" id="3.30.420.40">
    <property type="match status" value="2"/>
</dbReference>
<gene>
    <name evidence="2" type="ORF">J3U88_06210</name>
</gene>
<dbReference type="Proteomes" id="UP000664417">
    <property type="component" value="Unassembled WGS sequence"/>
</dbReference>
<organism evidence="2 3">
    <name type="scientific">Acanthopleuribacter pedis</name>
    <dbReference type="NCBI Taxonomy" id="442870"/>
    <lineage>
        <taxon>Bacteria</taxon>
        <taxon>Pseudomonadati</taxon>
        <taxon>Acidobacteriota</taxon>
        <taxon>Holophagae</taxon>
        <taxon>Acanthopleuribacterales</taxon>
        <taxon>Acanthopleuribacteraceae</taxon>
        <taxon>Acanthopleuribacter</taxon>
    </lineage>
</organism>
<protein>
    <submittedName>
        <fullName evidence="2">ROK family protein</fullName>
    </submittedName>
</protein>
<reference evidence="2" key="1">
    <citation type="submission" date="2021-03" db="EMBL/GenBank/DDBJ databases">
        <authorList>
            <person name="Wang G."/>
        </authorList>
    </citation>
    <scope>NUCLEOTIDE SEQUENCE</scope>
    <source>
        <strain evidence="2">KCTC 12899</strain>
    </source>
</reference>
<dbReference type="Pfam" id="PF00480">
    <property type="entry name" value="ROK"/>
    <property type="match status" value="1"/>
</dbReference>
<dbReference type="InterPro" id="IPR049874">
    <property type="entry name" value="ROK_cs"/>
</dbReference>
<dbReference type="EMBL" id="JAFREP010000004">
    <property type="protein sequence ID" value="MBO1318050.1"/>
    <property type="molecule type" value="Genomic_DNA"/>
</dbReference>
<dbReference type="InterPro" id="IPR043129">
    <property type="entry name" value="ATPase_NBD"/>
</dbReference>
<keyword evidence="3" id="KW-1185">Reference proteome</keyword>
<dbReference type="InterPro" id="IPR000600">
    <property type="entry name" value="ROK"/>
</dbReference>
<sequence>MFSPSLKKTGSSPVDSNKNTITIGMDIGGTNCDIGFVNQHGTCLQHLSLPTQNGTAFEGFRDAALRLIREQLRQLPTYQCVAMGIAAPGANSRNGRVSDPSNLGWPDVDLTEAFGRYLPFPIYVTNDANAAALGEKKYGAAKDMDNFVLLTLGTGLGAGIFVDGNLLLGRSGFGGELGHTRISDESRLCGCGQMGCLETYVSATGLRRTVMELIAKYGQSAGALAHLDFHQLSAERVGVAAADGDILALEAFEKTGAVLGKKMADWATVLDPEAFILFGGLTRAGEFLLDPVQRSFQKALSNFLRDPIPVVLSGVPHGEAAVLGACHISEFLHQIQEV</sequence>
<comment type="caution">
    <text evidence="2">The sequence shown here is derived from an EMBL/GenBank/DDBJ whole genome shotgun (WGS) entry which is preliminary data.</text>
</comment>